<reference evidence="2 3" key="1">
    <citation type="submission" date="2019-09" db="EMBL/GenBank/DDBJ databases">
        <title>Gimesia benthica sp. nov., a novel bacterium isolated from deep-sea water of the Northwest Indian Ocean.</title>
        <authorList>
            <person name="Dai X."/>
        </authorList>
    </citation>
    <scope>NUCLEOTIDE SEQUENCE [LARGE SCALE GENOMIC DNA]</scope>
    <source>
        <strain evidence="2 3">E7</strain>
    </source>
</reference>
<feature type="transmembrane region" description="Helical" evidence="1">
    <location>
        <begin position="20"/>
        <end position="37"/>
    </location>
</feature>
<protein>
    <submittedName>
        <fullName evidence="2">Uncharacterized protein</fullName>
    </submittedName>
</protein>
<evidence type="ECO:0000313" key="3">
    <source>
        <dbReference type="Proteomes" id="UP000427281"/>
    </source>
</evidence>
<keyword evidence="3" id="KW-1185">Reference proteome</keyword>
<dbReference type="KEGG" id="gim:F1728_24320"/>
<dbReference type="Proteomes" id="UP000427281">
    <property type="component" value="Chromosome"/>
</dbReference>
<feature type="transmembrane region" description="Helical" evidence="1">
    <location>
        <begin position="49"/>
        <end position="70"/>
    </location>
</feature>
<sequence length="106" mass="11913">MNEFSKKSPQRNIDPRVRLIIGYVLFGLGAIVAMPIVQISRSTGRFDDVIALQQLVWLIPFVVLISWLAISTLKTANSTVQFALAVLLLILIVGFTGLMWSQWNRI</sequence>
<dbReference type="RefSeq" id="WP_155366266.1">
    <property type="nucleotide sequence ID" value="NZ_CP043930.1"/>
</dbReference>
<accession>A0A6I6AGX2</accession>
<name>A0A6I6AGX2_9PLAN</name>
<gene>
    <name evidence="2" type="ORF">F1728_24320</name>
</gene>
<evidence type="ECO:0000313" key="2">
    <source>
        <dbReference type="EMBL" id="QGQ25617.1"/>
    </source>
</evidence>
<keyword evidence="1" id="KW-0472">Membrane</keyword>
<keyword evidence="1" id="KW-1133">Transmembrane helix</keyword>
<evidence type="ECO:0000256" key="1">
    <source>
        <dbReference type="SAM" id="Phobius"/>
    </source>
</evidence>
<keyword evidence="1" id="KW-0812">Transmembrane</keyword>
<dbReference type="AlphaFoldDB" id="A0A6I6AGX2"/>
<dbReference type="EMBL" id="CP043930">
    <property type="protein sequence ID" value="QGQ25617.1"/>
    <property type="molecule type" value="Genomic_DNA"/>
</dbReference>
<organism evidence="2 3">
    <name type="scientific">Gimesia benthica</name>
    <dbReference type="NCBI Taxonomy" id="2608982"/>
    <lineage>
        <taxon>Bacteria</taxon>
        <taxon>Pseudomonadati</taxon>
        <taxon>Planctomycetota</taxon>
        <taxon>Planctomycetia</taxon>
        <taxon>Planctomycetales</taxon>
        <taxon>Planctomycetaceae</taxon>
        <taxon>Gimesia</taxon>
    </lineage>
</organism>
<feature type="transmembrane region" description="Helical" evidence="1">
    <location>
        <begin position="82"/>
        <end position="100"/>
    </location>
</feature>
<proteinExistence type="predicted"/>